<evidence type="ECO:0000256" key="2">
    <source>
        <dbReference type="SAM" id="SignalP"/>
    </source>
</evidence>
<sequence length="216" mass="24070">MKTTPLRCLSVLLPSASLLAAEPDPDLPQAFDPATLSPVVTTSPFTRMVNMSDNLVLTGIAYINGKPVVTVFNKETKQSFIVGTEPNFQGWTLQEAQPAPDITRSQARISIGGEVVSVRYAALTSKDMKPDAKSGEQRSDRGPSSGGERFRGSSRGPSEEDRKRYESLSDKAREKLRETFRAKFSDPKFQNAPEEERRNIMRKTFEDIEKEDKGRK</sequence>
<feature type="chain" id="PRO_5030970330" evidence="2">
    <location>
        <begin position="21"/>
        <end position="216"/>
    </location>
</feature>
<evidence type="ECO:0000313" key="3">
    <source>
        <dbReference type="EMBL" id="MBB5040097.1"/>
    </source>
</evidence>
<name>A0A7W8DS43_9BACT</name>
<feature type="region of interest" description="Disordered" evidence="1">
    <location>
        <begin position="127"/>
        <end position="216"/>
    </location>
</feature>
<proteinExistence type="predicted"/>
<accession>A0A7W8DS43</accession>
<feature type="signal peptide" evidence="2">
    <location>
        <begin position="1"/>
        <end position="20"/>
    </location>
</feature>
<evidence type="ECO:0000313" key="4">
    <source>
        <dbReference type="Proteomes" id="UP000534294"/>
    </source>
</evidence>
<feature type="compositionally biased region" description="Basic and acidic residues" evidence="1">
    <location>
        <begin position="157"/>
        <end position="186"/>
    </location>
</feature>
<keyword evidence="2" id="KW-0732">Signal</keyword>
<feature type="compositionally biased region" description="Basic and acidic residues" evidence="1">
    <location>
        <begin position="194"/>
        <end position="216"/>
    </location>
</feature>
<keyword evidence="4" id="KW-1185">Reference proteome</keyword>
<organism evidence="3 4">
    <name type="scientific">Prosthecobacter dejongeii</name>
    <dbReference type="NCBI Taxonomy" id="48465"/>
    <lineage>
        <taxon>Bacteria</taxon>
        <taxon>Pseudomonadati</taxon>
        <taxon>Verrucomicrobiota</taxon>
        <taxon>Verrucomicrobiia</taxon>
        <taxon>Verrucomicrobiales</taxon>
        <taxon>Verrucomicrobiaceae</taxon>
        <taxon>Prosthecobacter</taxon>
    </lineage>
</organism>
<dbReference type="EMBL" id="JACHIF010000011">
    <property type="protein sequence ID" value="MBB5040097.1"/>
    <property type="molecule type" value="Genomic_DNA"/>
</dbReference>
<feature type="compositionally biased region" description="Basic and acidic residues" evidence="1">
    <location>
        <begin position="127"/>
        <end position="141"/>
    </location>
</feature>
<dbReference type="Proteomes" id="UP000534294">
    <property type="component" value="Unassembled WGS sequence"/>
</dbReference>
<reference evidence="3 4" key="1">
    <citation type="submission" date="2020-08" db="EMBL/GenBank/DDBJ databases">
        <title>Genomic Encyclopedia of Type Strains, Phase IV (KMG-IV): sequencing the most valuable type-strain genomes for metagenomic binning, comparative biology and taxonomic classification.</title>
        <authorList>
            <person name="Goeker M."/>
        </authorList>
    </citation>
    <scope>NUCLEOTIDE SEQUENCE [LARGE SCALE GENOMIC DNA]</scope>
    <source>
        <strain evidence="3 4">DSM 12251</strain>
    </source>
</reference>
<comment type="caution">
    <text evidence="3">The sequence shown here is derived from an EMBL/GenBank/DDBJ whole genome shotgun (WGS) entry which is preliminary data.</text>
</comment>
<dbReference type="AlphaFoldDB" id="A0A7W8DS43"/>
<protein>
    <submittedName>
        <fullName evidence="3">Uncharacterized protein</fullName>
    </submittedName>
</protein>
<gene>
    <name evidence="3" type="ORF">HNQ64_004376</name>
</gene>
<evidence type="ECO:0000256" key="1">
    <source>
        <dbReference type="SAM" id="MobiDB-lite"/>
    </source>
</evidence>
<dbReference type="RefSeq" id="WP_184212525.1">
    <property type="nucleotide sequence ID" value="NZ_JACHIF010000011.1"/>
</dbReference>